<feature type="non-terminal residue" evidence="2">
    <location>
        <position position="1"/>
    </location>
</feature>
<gene>
    <name evidence="2" type="ORF">CRG98_047127</name>
</gene>
<comment type="caution">
    <text evidence="2">The sequence shown here is derived from an EMBL/GenBank/DDBJ whole genome shotgun (WGS) entry which is preliminary data.</text>
</comment>
<evidence type="ECO:0000313" key="3">
    <source>
        <dbReference type="Proteomes" id="UP000233551"/>
    </source>
</evidence>
<evidence type="ECO:0000256" key="1">
    <source>
        <dbReference type="SAM" id="MobiDB-lite"/>
    </source>
</evidence>
<organism evidence="2 3">
    <name type="scientific">Punica granatum</name>
    <name type="common">Pomegranate</name>
    <dbReference type="NCBI Taxonomy" id="22663"/>
    <lineage>
        <taxon>Eukaryota</taxon>
        <taxon>Viridiplantae</taxon>
        <taxon>Streptophyta</taxon>
        <taxon>Embryophyta</taxon>
        <taxon>Tracheophyta</taxon>
        <taxon>Spermatophyta</taxon>
        <taxon>Magnoliopsida</taxon>
        <taxon>eudicotyledons</taxon>
        <taxon>Gunneridae</taxon>
        <taxon>Pentapetalae</taxon>
        <taxon>rosids</taxon>
        <taxon>malvids</taxon>
        <taxon>Myrtales</taxon>
        <taxon>Lythraceae</taxon>
        <taxon>Punica</taxon>
    </lineage>
</organism>
<dbReference type="Proteomes" id="UP000233551">
    <property type="component" value="Unassembled WGS sequence"/>
</dbReference>
<protein>
    <submittedName>
        <fullName evidence="2">Uncharacterized protein</fullName>
    </submittedName>
</protein>
<feature type="compositionally biased region" description="Polar residues" evidence="1">
    <location>
        <begin position="44"/>
        <end position="56"/>
    </location>
</feature>
<keyword evidence="3" id="KW-1185">Reference proteome</keyword>
<evidence type="ECO:0000313" key="2">
    <source>
        <dbReference type="EMBL" id="PKI32465.1"/>
    </source>
</evidence>
<feature type="region of interest" description="Disordered" evidence="1">
    <location>
        <begin position="39"/>
        <end position="92"/>
    </location>
</feature>
<dbReference type="EMBL" id="PGOL01007602">
    <property type="protein sequence ID" value="PKI32465.1"/>
    <property type="molecule type" value="Genomic_DNA"/>
</dbReference>
<proteinExistence type="predicted"/>
<reference evidence="2 3" key="1">
    <citation type="submission" date="2017-11" db="EMBL/GenBank/DDBJ databases">
        <title>De-novo sequencing of pomegranate (Punica granatum L.) genome.</title>
        <authorList>
            <person name="Akparov Z."/>
            <person name="Amiraslanov A."/>
            <person name="Hajiyeva S."/>
            <person name="Abbasov M."/>
            <person name="Kaur K."/>
            <person name="Hamwieh A."/>
            <person name="Solovyev V."/>
            <person name="Salamov A."/>
            <person name="Braich B."/>
            <person name="Kosarev P."/>
            <person name="Mahmoud A."/>
            <person name="Hajiyev E."/>
            <person name="Babayeva S."/>
            <person name="Izzatullayeva V."/>
            <person name="Mammadov A."/>
            <person name="Mammadov A."/>
            <person name="Sharifova S."/>
            <person name="Ojaghi J."/>
            <person name="Eynullazada K."/>
            <person name="Bayramov B."/>
            <person name="Abdulazimova A."/>
            <person name="Shahmuradov I."/>
        </authorList>
    </citation>
    <scope>NUCLEOTIDE SEQUENCE [LARGE SCALE GENOMIC DNA]</scope>
    <source>
        <strain evidence="3">cv. AG2017</strain>
        <tissue evidence="2">Leaf</tissue>
    </source>
</reference>
<accession>A0A2I0HL78</accession>
<sequence length="92" mass="9722">RRRTAQEAPRSTASTSASGQTAGSRPLAAAYSAAATAKIKKSRLPTSQISPGNHLSTPPYDFVLIPVSSRSTTDRDKTMGLSPADTRRHLAN</sequence>
<name>A0A2I0HL78_PUNGR</name>
<feature type="compositionally biased region" description="Low complexity" evidence="1">
    <location>
        <begin position="11"/>
        <end position="26"/>
    </location>
</feature>
<dbReference type="AlphaFoldDB" id="A0A2I0HL78"/>
<feature type="region of interest" description="Disordered" evidence="1">
    <location>
        <begin position="1"/>
        <end position="26"/>
    </location>
</feature>